<feature type="domain" description="BLUF" evidence="1">
    <location>
        <begin position="2"/>
        <end position="93"/>
    </location>
</feature>
<dbReference type="Gene3D" id="3.30.70.100">
    <property type="match status" value="1"/>
</dbReference>
<dbReference type="EMBL" id="JAHESD010000009">
    <property type="protein sequence ID" value="MBT1702909.1"/>
    <property type="molecule type" value="Genomic_DNA"/>
</dbReference>
<dbReference type="SUPFAM" id="SSF54975">
    <property type="entry name" value="Acylphosphatase/BLUF domain-like"/>
    <property type="match status" value="1"/>
</dbReference>
<accession>A0ABS5VN93</accession>
<evidence type="ECO:0000313" key="2">
    <source>
        <dbReference type="EMBL" id="MBT1702909.1"/>
    </source>
</evidence>
<proteinExistence type="predicted"/>
<gene>
    <name evidence="2" type="ORF">KK060_06440</name>
</gene>
<dbReference type="InterPro" id="IPR036046">
    <property type="entry name" value="Acylphosphatase-like_dom_sf"/>
</dbReference>
<protein>
    <submittedName>
        <fullName evidence="2">BLUF domain-containing protein</fullName>
    </submittedName>
</protein>
<evidence type="ECO:0000313" key="3">
    <source>
        <dbReference type="Proteomes" id="UP000772618"/>
    </source>
</evidence>
<dbReference type="Proteomes" id="UP000772618">
    <property type="component" value="Unassembled WGS sequence"/>
</dbReference>
<dbReference type="SMART" id="SM01034">
    <property type="entry name" value="BLUF"/>
    <property type="match status" value="1"/>
</dbReference>
<organism evidence="2 3">
    <name type="scientific">Chryseosolibacter indicus</name>
    <dbReference type="NCBI Taxonomy" id="2782351"/>
    <lineage>
        <taxon>Bacteria</taxon>
        <taxon>Pseudomonadati</taxon>
        <taxon>Bacteroidota</taxon>
        <taxon>Cytophagia</taxon>
        <taxon>Cytophagales</taxon>
        <taxon>Chryseotaleaceae</taxon>
        <taxon>Chryseosolibacter</taxon>
    </lineage>
</organism>
<evidence type="ECO:0000259" key="1">
    <source>
        <dbReference type="PROSITE" id="PS50925"/>
    </source>
</evidence>
<dbReference type="PROSITE" id="PS50925">
    <property type="entry name" value="BLUF"/>
    <property type="match status" value="1"/>
</dbReference>
<name>A0ABS5VN93_9BACT</name>
<dbReference type="RefSeq" id="WP_254152879.1">
    <property type="nucleotide sequence ID" value="NZ_JAHESD010000009.1"/>
</dbReference>
<sequence>MLSQLVYVSNRNANCTDEEIDKILQSCQRNNANRDITGVLLYSDKHFVQYLEGNYSEIIDLYDRIKTDNRHQKTILITSAPIKERTFPSWQMGAKKIDNESVTFKTSITEEDRLTFNEILSGKNQEDNKALHIMKKFFR</sequence>
<reference evidence="2 3" key="1">
    <citation type="submission" date="2021-05" db="EMBL/GenBank/DDBJ databases">
        <title>A Polyphasic approach of four new species of the genus Ohtaekwangia: Ohtaekwangia histidinii sp. nov., Ohtaekwangia cretensis sp. nov., Ohtaekwangia indiensis sp. nov., Ohtaekwangia reichenbachii sp. nov. from diverse environment.</title>
        <authorList>
            <person name="Octaviana S."/>
        </authorList>
    </citation>
    <scope>NUCLEOTIDE SEQUENCE [LARGE SCALE GENOMIC DNA]</scope>
    <source>
        <strain evidence="2 3">PWU20</strain>
    </source>
</reference>
<keyword evidence="3" id="KW-1185">Reference proteome</keyword>
<dbReference type="Pfam" id="PF04940">
    <property type="entry name" value="BLUF"/>
    <property type="match status" value="1"/>
</dbReference>
<dbReference type="InterPro" id="IPR007024">
    <property type="entry name" value="BLUF_domain"/>
</dbReference>
<comment type="caution">
    <text evidence="2">The sequence shown here is derived from an EMBL/GenBank/DDBJ whole genome shotgun (WGS) entry which is preliminary data.</text>
</comment>